<gene>
    <name evidence="2" type="ORF">FY030_12930</name>
</gene>
<dbReference type="GO" id="GO:0005829">
    <property type="term" value="C:cytosol"/>
    <property type="evidence" value="ECO:0007669"/>
    <property type="project" value="TreeGrafter"/>
</dbReference>
<sequence>MGWVVYGAASIGNLYRPVEDDEAQDVLEAAWDAGIRSFDTAPHYGLGLSERRLGAFLRTRERASFQLSTKVGRILEPRTDPRPADDMEHGFAVPADTVRRFDPSRSGIERSVADSLERLGLDRVDTLLLHDPDVYDLDRGLREGLPALATLRDEGVTGEVGIGVNSVEAAVRAVREGDIDVVMIAGRYTLLEQHAAEELLPLCLERGVRIIAVGVFNSGLLAAATPASAHYDYGAVPADLVERTERLRAVCTRHDVPLPCAALQFPLRHPAIGQIAIGTARRSSLAQNVEYLRAQIPAALWSDLEAEGLIPPQPSMP</sequence>
<dbReference type="EMBL" id="CP044427">
    <property type="protein sequence ID" value="QFG70338.1"/>
    <property type="molecule type" value="Genomic_DNA"/>
</dbReference>
<dbReference type="Gene3D" id="3.20.20.100">
    <property type="entry name" value="NADP-dependent oxidoreductase domain"/>
    <property type="match status" value="1"/>
</dbReference>
<accession>A0A5J6V985</accession>
<dbReference type="GO" id="GO:0016491">
    <property type="term" value="F:oxidoreductase activity"/>
    <property type="evidence" value="ECO:0007669"/>
    <property type="project" value="InterPro"/>
</dbReference>
<dbReference type="InterPro" id="IPR020471">
    <property type="entry name" value="AKR"/>
</dbReference>
<feature type="domain" description="NADP-dependent oxidoreductase" evidence="1">
    <location>
        <begin position="5"/>
        <end position="305"/>
    </location>
</feature>
<proteinExistence type="predicted"/>
<dbReference type="PANTHER" id="PTHR42686:SF1">
    <property type="entry name" value="GH17980P-RELATED"/>
    <property type="match status" value="1"/>
</dbReference>
<dbReference type="Pfam" id="PF00248">
    <property type="entry name" value="Aldo_ket_red"/>
    <property type="match status" value="1"/>
</dbReference>
<protein>
    <submittedName>
        <fullName evidence="2">Aldo/keto reductase</fullName>
    </submittedName>
</protein>
<dbReference type="KEGG" id="serw:FY030_12930"/>
<dbReference type="CDD" id="cd19152">
    <property type="entry name" value="AKR_AKR15A"/>
    <property type="match status" value="1"/>
</dbReference>
<dbReference type="InterPro" id="IPR023210">
    <property type="entry name" value="NADP_OxRdtase_dom"/>
</dbReference>
<dbReference type="SUPFAM" id="SSF51430">
    <property type="entry name" value="NAD(P)-linked oxidoreductase"/>
    <property type="match status" value="1"/>
</dbReference>
<evidence type="ECO:0000313" key="3">
    <source>
        <dbReference type="Proteomes" id="UP000326546"/>
    </source>
</evidence>
<dbReference type="OrthoDB" id="9768851at2"/>
<name>A0A5J6V985_9MICO</name>
<dbReference type="Proteomes" id="UP000326546">
    <property type="component" value="Chromosome"/>
</dbReference>
<dbReference type="PANTHER" id="PTHR42686">
    <property type="entry name" value="GH17980P-RELATED"/>
    <property type="match status" value="1"/>
</dbReference>
<reference evidence="2 3" key="1">
    <citation type="submission" date="2019-09" db="EMBL/GenBank/DDBJ databases">
        <title>Serinicoccus pratensis sp. nov., isolated from meadow soil.</title>
        <authorList>
            <person name="Zhang W."/>
        </authorList>
    </citation>
    <scope>NUCLEOTIDE SEQUENCE [LARGE SCALE GENOMIC DNA]</scope>
    <source>
        <strain evidence="2 3">W204</strain>
    </source>
</reference>
<organism evidence="2 3">
    <name type="scientific">Ornithinimicrobium pratense</name>
    <dbReference type="NCBI Taxonomy" id="2593973"/>
    <lineage>
        <taxon>Bacteria</taxon>
        <taxon>Bacillati</taxon>
        <taxon>Actinomycetota</taxon>
        <taxon>Actinomycetes</taxon>
        <taxon>Micrococcales</taxon>
        <taxon>Ornithinimicrobiaceae</taxon>
        <taxon>Ornithinimicrobium</taxon>
    </lineage>
</organism>
<dbReference type="RefSeq" id="WP_158062830.1">
    <property type="nucleotide sequence ID" value="NZ_CP044427.1"/>
</dbReference>
<keyword evidence="3" id="KW-1185">Reference proteome</keyword>
<dbReference type="InterPro" id="IPR036812">
    <property type="entry name" value="NAD(P)_OxRdtase_dom_sf"/>
</dbReference>
<evidence type="ECO:0000259" key="1">
    <source>
        <dbReference type="Pfam" id="PF00248"/>
    </source>
</evidence>
<dbReference type="AlphaFoldDB" id="A0A5J6V985"/>
<evidence type="ECO:0000313" key="2">
    <source>
        <dbReference type="EMBL" id="QFG70338.1"/>
    </source>
</evidence>